<feature type="chain" id="PRO_5002152117" evidence="1">
    <location>
        <begin position="20"/>
        <end position="353"/>
    </location>
</feature>
<dbReference type="OrthoDB" id="1101576at2759"/>
<proteinExistence type="predicted"/>
<dbReference type="PANTHER" id="PTHR45913">
    <property type="entry name" value="EPM2A-INTERACTING PROTEIN 1"/>
    <property type="match status" value="1"/>
</dbReference>
<keyword evidence="3" id="KW-1185">Reference proteome</keyword>
<evidence type="ECO:0000313" key="3">
    <source>
        <dbReference type="Proteomes" id="UP000031668"/>
    </source>
</evidence>
<protein>
    <submittedName>
        <fullName evidence="2">Uncharacterized protein</fullName>
    </submittedName>
</protein>
<dbReference type="AlphaFoldDB" id="A0A0C2M5I7"/>
<evidence type="ECO:0000313" key="2">
    <source>
        <dbReference type="EMBL" id="KII62340.1"/>
    </source>
</evidence>
<dbReference type="EMBL" id="JWZT01005004">
    <property type="protein sequence ID" value="KII62340.1"/>
    <property type="molecule type" value="Genomic_DNA"/>
</dbReference>
<dbReference type="PANTHER" id="PTHR45913:SF5">
    <property type="entry name" value="GENERAL TRANSCRIPTION FACTOR II-I REPEAT DOMAIN-CONTAINING PROTEIN 2A-LIKE PROTEIN"/>
    <property type="match status" value="1"/>
</dbReference>
<reference evidence="2 3" key="1">
    <citation type="journal article" date="2014" name="Genome Biol. Evol.">
        <title>The genome of the myxosporean Thelohanellus kitauei shows adaptations to nutrient acquisition within its fish host.</title>
        <authorList>
            <person name="Yang Y."/>
            <person name="Xiong J."/>
            <person name="Zhou Z."/>
            <person name="Huo F."/>
            <person name="Miao W."/>
            <person name="Ran C."/>
            <person name="Liu Y."/>
            <person name="Zhang J."/>
            <person name="Feng J."/>
            <person name="Wang M."/>
            <person name="Wang M."/>
            <person name="Wang L."/>
            <person name="Yao B."/>
        </authorList>
    </citation>
    <scope>NUCLEOTIDE SEQUENCE [LARGE SCALE GENOMIC DNA]</scope>
    <source>
        <strain evidence="2">Wuqing</strain>
    </source>
</reference>
<accession>A0A0C2M5I7</accession>
<feature type="signal peptide" evidence="1">
    <location>
        <begin position="1"/>
        <end position="19"/>
    </location>
</feature>
<evidence type="ECO:0000256" key="1">
    <source>
        <dbReference type="SAM" id="SignalP"/>
    </source>
</evidence>
<organism evidence="2 3">
    <name type="scientific">Thelohanellus kitauei</name>
    <name type="common">Myxosporean</name>
    <dbReference type="NCBI Taxonomy" id="669202"/>
    <lineage>
        <taxon>Eukaryota</taxon>
        <taxon>Metazoa</taxon>
        <taxon>Cnidaria</taxon>
        <taxon>Myxozoa</taxon>
        <taxon>Myxosporea</taxon>
        <taxon>Bivalvulida</taxon>
        <taxon>Platysporina</taxon>
        <taxon>Myxobolidae</taxon>
        <taxon>Thelohanellus</taxon>
    </lineage>
</organism>
<keyword evidence="1" id="KW-0732">Signal</keyword>
<dbReference type="Proteomes" id="UP000031668">
    <property type="component" value="Unassembled WGS sequence"/>
</dbReference>
<comment type="caution">
    <text evidence="2">The sequence shown here is derived from an EMBL/GenBank/DDBJ whole genome shotgun (WGS) entry which is preliminary data.</text>
</comment>
<name>A0A0C2M5I7_THEKT</name>
<gene>
    <name evidence="2" type="ORF">RF11_11668</name>
</gene>
<sequence length="353" mass="41237">MMLKLVVVSLTLTQTYVGSLKCELETCKILFDKIYDEFEEIVNYFRLREYTLGRKFEGYPYPPNSISDFVTLLKETIWRSISFMPELNSAAVGGNPINFARISCGSSVYWEAMQVEKISYAIIVRTRHLNIQPDLLQQTDPTLDQIVSNTMQAIGMANEECSINRLSKAEMSTTRPAKMKKLKVDRERLIFNKDWMFKYFYTEFDNKTVYLLLNECVSVLKNYLICHYVTKHAEYVNALLVAQRQYRATDLDRKLKEATLVSFVVAYISNHSKSFFNGEFFHSHMLDVNDQARLEHRKIFEEDTDDSAQLLIFLKGILQKLEITEKSLFIESMNDTTTGENIFEWMQNILYIN</sequence>